<keyword evidence="1" id="KW-0812">Transmembrane</keyword>
<reference evidence="2 3" key="1">
    <citation type="journal article" date="2015" name="Sci. Rep.">
        <title>Genome of the facultative scuticociliatosis pathogen Pseudocohnilembus persalinus provides insight into its virulence through horizontal gene transfer.</title>
        <authorList>
            <person name="Xiong J."/>
            <person name="Wang G."/>
            <person name="Cheng J."/>
            <person name="Tian M."/>
            <person name="Pan X."/>
            <person name="Warren A."/>
            <person name="Jiang C."/>
            <person name="Yuan D."/>
            <person name="Miao W."/>
        </authorList>
    </citation>
    <scope>NUCLEOTIDE SEQUENCE [LARGE SCALE GENOMIC DNA]</scope>
    <source>
        <strain evidence="2">36N120E</strain>
    </source>
</reference>
<accession>A0A0V0QVL2</accession>
<gene>
    <name evidence="2" type="ORF">PPERSA_06136</name>
</gene>
<proteinExistence type="predicted"/>
<evidence type="ECO:0000313" key="3">
    <source>
        <dbReference type="Proteomes" id="UP000054937"/>
    </source>
</evidence>
<keyword evidence="1" id="KW-1133">Transmembrane helix</keyword>
<comment type="caution">
    <text evidence="2">The sequence shown here is derived from an EMBL/GenBank/DDBJ whole genome shotgun (WGS) entry which is preliminary data.</text>
</comment>
<sequence length="1412" mass="172020">MHQEYGFFINFSGQQVFLYKDLEKSLVYLQENYLKVQNKNSQNGKIFSTNSKACPKSVINQNKIDENENQKEKVCTFQDLSYSFERKYVENQVLNLGVFGQENLYISDVGINIQNVVFLNKYQEDITYKQSFQGRIGFGNNDQEQVYKFSLLEQLKNEGKIESLEFGFCYKNLQGILRMGGDQIQFCPVGEEFGNTEQKQEILSYYYQGIGEKDTGFEQYINIEIQNYLSRVCFLVQKFGENYQGNQDIILLGNQVFQDVYVYISKNKGTVTFLEDPNCELSTNQVKFQDKKEDLMYLIIYIVGIIVSAFVVLEQRIEKEYVNFIVKSQNQLEIEEELDLSGDFLLEVFVYDEQLKSRYLFYCAVFGLIIGNFYGKKQVLEEIEASFKDNSWYQVKILKLFFYQIRNFQLLLLTKQNDSNEDLEKKQKKQQDQFSENIGLILVQKLLNNYLWDQEIQYEKKKEYKENYQHQKYIGIFIKELERFKISLKSEEFKFVFCNNQIKMEDIYLDLNEKKVNLQYIQRIIHFKFGDYQWIFNNYLQEENKEFFQKREYYYFSLSYNQYGKDYIKQNQQENNQKNQEILKEKSKIKKQFIQQTLLVFQNQERKYEMKNIIEGNFQLYYMNFIQAHSCQNRFFQNFYKDNCKIHNFGDFQFLTEFVQTFYKIQEMKKNDKNQMKENNAKNLKDEFFMKIYEILIKKLQFYEQENSLIVFYLLRLFIKQILLIYDSQKIQNQSENQEEKSCLMYQIASLIHLDQKQLIDLKGQFNQFNQISEFLKEKRNVTFQKMDFDQYYNGFLIEYLNLICEEQKEYMKFEVQILFQEVFQLLKNTHNISKFKLINILQQIVQLNFNKFADCQYLKSQEISRKQDDKQILQSDILFYLAFLRFVHQENMEDLFVFFQLGKNLIEFSQKIQNFDQYGKGIDLDKINDVLKEKKYKQILDVLFKEENMLIQYFKKNIIQSIVIESLLKENYVFTFYLHQNYYDSFEMLQSVISYIFTLDLSQSGQIKNQQQQEIQIESYQNAKIFKRFWKFHYDFDDLQISLQKQKQQIEKLDFLKINLSLIQEFFKALGNQEYSYDYFGNFQRIQEIFEYTNPLLFDYKNITYEILNNENLIEMIFFIMVVRDNAKNRFFKKLVQNFEGDCIKQRLKNCIKQAKSPYFVTLLVFYIEEQFVNNLQKIELFEDIQEKFPEEIVLHYYISLFIEKASEFLKKPENQNEFQIYSLKNIHHCQQFIKKFQEKKIIQKKMIYYYKIRDIKQTEFLEQNCQYFCLTSLVAHILRYLYLTYCENEQYNFYNLQQFTLIFEMNDFLVIQQGFMELNFSQRFMSNRIYNKFSSYQFYKYVYRPPNNKEKKKKHEKWQKSLCDVQIIRQKFILQEKIHQYLGCVLKKKLDLYFRRDIQFEIQSFHIRRK</sequence>
<dbReference type="SUPFAM" id="SSF50630">
    <property type="entry name" value="Acid proteases"/>
    <property type="match status" value="1"/>
</dbReference>
<feature type="transmembrane region" description="Helical" evidence="1">
    <location>
        <begin position="359"/>
        <end position="375"/>
    </location>
</feature>
<organism evidence="2 3">
    <name type="scientific">Pseudocohnilembus persalinus</name>
    <name type="common">Ciliate</name>
    <dbReference type="NCBI Taxonomy" id="266149"/>
    <lineage>
        <taxon>Eukaryota</taxon>
        <taxon>Sar</taxon>
        <taxon>Alveolata</taxon>
        <taxon>Ciliophora</taxon>
        <taxon>Intramacronucleata</taxon>
        <taxon>Oligohymenophorea</taxon>
        <taxon>Scuticociliatia</taxon>
        <taxon>Philasterida</taxon>
        <taxon>Pseudocohnilembidae</taxon>
        <taxon>Pseudocohnilembus</taxon>
    </lineage>
</organism>
<evidence type="ECO:0000313" key="2">
    <source>
        <dbReference type="EMBL" id="KRX06254.1"/>
    </source>
</evidence>
<keyword evidence="3" id="KW-1185">Reference proteome</keyword>
<dbReference type="InterPro" id="IPR021109">
    <property type="entry name" value="Peptidase_aspartic_dom_sf"/>
</dbReference>
<evidence type="ECO:0000256" key="1">
    <source>
        <dbReference type="SAM" id="Phobius"/>
    </source>
</evidence>
<dbReference type="EMBL" id="LDAU01000098">
    <property type="protein sequence ID" value="KRX06254.1"/>
    <property type="molecule type" value="Genomic_DNA"/>
</dbReference>
<dbReference type="Proteomes" id="UP000054937">
    <property type="component" value="Unassembled WGS sequence"/>
</dbReference>
<keyword evidence="1" id="KW-0472">Membrane</keyword>
<name>A0A0V0QVL2_PSEPJ</name>
<dbReference type="Gene3D" id="2.40.70.10">
    <property type="entry name" value="Acid Proteases"/>
    <property type="match status" value="1"/>
</dbReference>
<feature type="transmembrane region" description="Helical" evidence="1">
    <location>
        <begin position="295"/>
        <end position="313"/>
    </location>
</feature>
<dbReference type="InParanoid" id="A0A0V0QVL2"/>
<protein>
    <submittedName>
        <fullName evidence="2">Aspartic peptidase domain</fullName>
    </submittedName>
</protein>